<evidence type="ECO:0000256" key="7">
    <source>
        <dbReference type="ARBA" id="ARBA00022989"/>
    </source>
</evidence>
<feature type="region of interest" description="Disordered" evidence="9">
    <location>
        <begin position="340"/>
        <end position="376"/>
    </location>
</feature>
<comment type="similarity">
    <text evidence="2">Belongs to the FHIPEP (flagella/HR/invasion proteins export pore) family.</text>
</comment>
<reference evidence="12" key="1">
    <citation type="submission" date="2015-06" db="EMBL/GenBank/DDBJ databases">
        <authorList>
            <person name="Bertelli C."/>
        </authorList>
    </citation>
    <scope>NUCLEOTIDE SEQUENCE [LARGE SCALE GENOMIC DNA]</scope>
    <source>
        <strain evidence="12">CRIB-30</strain>
    </source>
</reference>
<dbReference type="PANTHER" id="PTHR30161:SF2">
    <property type="entry name" value="INVASION PROTEIN INVA"/>
    <property type="match status" value="1"/>
</dbReference>
<dbReference type="Proteomes" id="UP000220251">
    <property type="component" value="Unassembled WGS sequence"/>
</dbReference>
<evidence type="ECO:0000256" key="4">
    <source>
        <dbReference type="ARBA" id="ARBA00022475"/>
    </source>
</evidence>
<gene>
    <name evidence="11" type="primary">sctV</name>
    <name evidence="11" type="ORF">ELAC_1964</name>
</gene>
<comment type="subcellular location">
    <subcellularLocation>
        <location evidence="1">Cell inner membrane</location>
        <topology evidence="1">Multi-pass membrane protein</topology>
    </subcellularLocation>
</comment>
<dbReference type="EMBL" id="CWGJ01000026">
    <property type="protein sequence ID" value="CRX39286.1"/>
    <property type="molecule type" value="Genomic_DNA"/>
</dbReference>
<evidence type="ECO:0000313" key="12">
    <source>
        <dbReference type="Proteomes" id="UP000220251"/>
    </source>
</evidence>
<dbReference type="PIRSF" id="PIRSF005419">
    <property type="entry name" value="FlhA"/>
    <property type="match status" value="1"/>
</dbReference>
<dbReference type="Gene3D" id="3.40.50.12790">
    <property type="entry name" value="FHIPEP family, domain 4"/>
    <property type="match status" value="1"/>
</dbReference>
<dbReference type="InterPro" id="IPR001712">
    <property type="entry name" value="T3SS_FHIPEP"/>
</dbReference>
<dbReference type="PANTHER" id="PTHR30161">
    <property type="entry name" value="FLAGELLAR EXPORT PROTEIN, MEMBRANE FLHA SUBUNIT-RELATED"/>
    <property type="match status" value="1"/>
</dbReference>
<dbReference type="GO" id="GO:0009306">
    <property type="term" value="P:protein secretion"/>
    <property type="evidence" value="ECO:0007669"/>
    <property type="project" value="InterPro"/>
</dbReference>
<feature type="compositionally biased region" description="Low complexity" evidence="9">
    <location>
        <begin position="341"/>
        <end position="365"/>
    </location>
</feature>
<dbReference type="InterPro" id="IPR042196">
    <property type="entry name" value="FHIPEP_4"/>
</dbReference>
<protein>
    <submittedName>
        <fullName evidence="11">Type III secretion inner membrane protein SctV</fullName>
    </submittedName>
</protein>
<evidence type="ECO:0000256" key="8">
    <source>
        <dbReference type="ARBA" id="ARBA00023136"/>
    </source>
</evidence>
<dbReference type="InterPro" id="IPR025505">
    <property type="entry name" value="FHIPEP_CS"/>
</dbReference>
<feature type="transmembrane region" description="Helical" evidence="10">
    <location>
        <begin position="77"/>
        <end position="97"/>
    </location>
</feature>
<keyword evidence="7 10" id="KW-1133">Transmembrane helix</keyword>
<dbReference type="Gene3D" id="3.40.30.60">
    <property type="entry name" value="FHIPEP family, domain 1"/>
    <property type="match status" value="1"/>
</dbReference>
<feature type="transmembrane region" description="Helical" evidence="10">
    <location>
        <begin position="302"/>
        <end position="332"/>
    </location>
</feature>
<evidence type="ECO:0000313" key="11">
    <source>
        <dbReference type="EMBL" id="CRX39286.1"/>
    </source>
</evidence>
<evidence type="ECO:0000256" key="10">
    <source>
        <dbReference type="SAM" id="Phobius"/>
    </source>
</evidence>
<accession>A0A0H5DRG2</accession>
<keyword evidence="8 10" id="KW-0472">Membrane</keyword>
<dbReference type="NCBIfam" id="TIGR01399">
    <property type="entry name" value="hrcV"/>
    <property type="match status" value="1"/>
</dbReference>
<dbReference type="PRINTS" id="PR00949">
    <property type="entry name" value="TYPE3IMAPROT"/>
</dbReference>
<keyword evidence="5" id="KW-0997">Cell inner membrane</keyword>
<dbReference type="OrthoDB" id="9759185at2"/>
<feature type="transmembrane region" description="Helical" evidence="10">
    <location>
        <begin position="210"/>
        <end position="232"/>
    </location>
</feature>
<dbReference type="AlphaFoldDB" id="A0A0H5DRG2"/>
<dbReference type="Gene3D" id="1.10.8.540">
    <property type="entry name" value="FHIPEP family, domain 3"/>
    <property type="match status" value="1"/>
</dbReference>
<keyword evidence="3" id="KW-0813">Transport</keyword>
<feature type="transmembrane region" description="Helical" evidence="10">
    <location>
        <begin position="28"/>
        <end position="45"/>
    </location>
</feature>
<feature type="transmembrane region" description="Helical" evidence="10">
    <location>
        <begin position="118"/>
        <end position="142"/>
    </location>
</feature>
<evidence type="ECO:0000256" key="2">
    <source>
        <dbReference type="ARBA" id="ARBA00008835"/>
    </source>
</evidence>
<keyword evidence="4" id="KW-1003">Cell membrane</keyword>
<evidence type="ECO:0000256" key="5">
    <source>
        <dbReference type="ARBA" id="ARBA00022519"/>
    </source>
</evidence>
<keyword evidence="6 10" id="KW-0812">Transmembrane</keyword>
<name>A0A0H5DRG2_9BACT</name>
<dbReference type="InterPro" id="IPR042193">
    <property type="entry name" value="FHIPEP_3"/>
</dbReference>
<evidence type="ECO:0000256" key="6">
    <source>
        <dbReference type="ARBA" id="ARBA00022692"/>
    </source>
</evidence>
<dbReference type="GO" id="GO:0005886">
    <property type="term" value="C:plasma membrane"/>
    <property type="evidence" value="ECO:0007669"/>
    <property type="project" value="UniProtKB-SubCell"/>
</dbReference>
<dbReference type="Pfam" id="PF00771">
    <property type="entry name" value="FHIPEP"/>
    <property type="match status" value="1"/>
</dbReference>
<sequence>MEAIKKVLDGIAARLAGEGGAITKSADVALAIIIICILGMIILPINPHIIDFLLAVNLAISVSLLMVAMYIPSALHLSIFPSLLLITTLYRLGLNIASTRQILLHAYAGELIEQFGQFVIGGNFVVGGIIFLIITLVNFIVITKGAERVAEVAARFTLDAMPGKQMSIDADMRAGILDANQAREKRLVIQKESQLYGAMDGAMKFVKGDAIAGIVITLINVIGGIVIGMTMMGMDAMSSVNKFSILSIGDGLISQIPALLISISAGIVTTRVTSDKGDTALGAEISGQLFKQPKALMLSASFLVGMAAVPGFPAAPFLLLAAGLGLISYALWTEEQAQAEGGTSTGLSSGGSTISSSKGGAAAPKTTKKTSVPEHQAITGGGVDNYALTLPVILECGAALSDEIREAQKVKGSSFVDVMIPKMRQALYADLGVRFPGVHVRTDSPILQQDEYSIHLNEVPIIRGKVLKGHVLTNENEENLSRYNLAFVTYKNSLGLPSLWVEDKNIELLDNAGIKYWQSLEVMILHLSYFFRHYANEFVGIQEVKSMLEFMEKSFPDLVKEVTRLIPLQKMTDIFKRLIQEQISIKDLRTILEALSEWAQTEKDTVLLTEYVRSSLKRYISYKYSQGQSVLSVYILDPEIEDMVRGAIKQTSAGSYLALDPDSVQLILQGVRNTVAPPPPGGQPPVILTAIDVRRFVRKLIEMEFTDISVVSYQEIIPEIRIQPLGRIQIA</sequence>
<dbReference type="InterPro" id="IPR006302">
    <property type="entry name" value="T3SS_HrcV"/>
</dbReference>
<evidence type="ECO:0000256" key="1">
    <source>
        <dbReference type="ARBA" id="ARBA00004429"/>
    </source>
</evidence>
<evidence type="ECO:0000256" key="9">
    <source>
        <dbReference type="SAM" id="MobiDB-lite"/>
    </source>
</evidence>
<feature type="transmembrane region" description="Helical" evidence="10">
    <location>
        <begin position="52"/>
        <end position="71"/>
    </location>
</feature>
<evidence type="ECO:0000256" key="3">
    <source>
        <dbReference type="ARBA" id="ARBA00022448"/>
    </source>
</evidence>
<proteinExistence type="inferred from homology"/>
<organism evidence="11 12">
    <name type="scientific">Estrella lausannensis</name>
    <dbReference type="NCBI Taxonomy" id="483423"/>
    <lineage>
        <taxon>Bacteria</taxon>
        <taxon>Pseudomonadati</taxon>
        <taxon>Chlamydiota</taxon>
        <taxon>Chlamydiia</taxon>
        <taxon>Parachlamydiales</taxon>
        <taxon>Candidatus Criblamydiaceae</taxon>
        <taxon>Estrella</taxon>
    </lineage>
</organism>
<dbReference type="PROSITE" id="PS00994">
    <property type="entry name" value="FHIPEP"/>
    <property type="match status" value="1"/>
</dbReference>
<keyword evidence="12" id="KW-1185">Reference proteome</keyword>
<dbReference type="InterPro" id="IPR042194">
    <property type="entry name" value="FHIPEP_1"/>
</dbReference>